<feature type="domain" description="AB hydrolase-1" evidence="1">
    <location>
        <begin position="19"/>
        <end position="247"/>
    </location>
</feature>
<dbReference type="InterPro" id="IPR000073">
    <property type="entry name" value="AB_hydrolase_1"/>
</dbReference>
<dbReference type="PANTHER" id="PTHR37017">
    <property type="entry name" value="AB HYDROLASE-1 DOMAIN-CONTAINING PROTEIN-RELATED"/>
    <property type="match status" value="1"/>
</dbReference>
<dbReference type="Proteomes" id="UP000244855">
    <property type="component" value="Unassembled WGS sequence"/>
</dbReference>
<dbReference type="EMBL" id="KZ805478">
    <property type="protein sequence ID" value="PVH95968.1"/>
    <property type="molecule type" value="Genomic_DNA"/>
</dbReference>
<proteinExistence type="predicted"/>
<dbReference type="Gene3D" id="3.40.50.1820">
    <property type="entry name" value="alpha/beta hydrolase"/>
    <property type="match status" value="1"/>
</dbReference>
<dbReference type="OrthoDB" id="408373at2759"/>
<keyword evidence="2" id="KW-0378">Hydrolase</keyword>
<dbReference type="InterPro" id="IPR052897">
    <property type="entry name" value="Sec-Metab_Biosynth_Hydrolase"/>
</dbReference>
<sequence length="258" mass="27169">MSSPAPPPPPAKAEAPTFLFTPGAWHSPPVFDLVRADLKSRGFPSAAVKLVSVNPTDPKTQGAAEDAAAVRGEIEKLVNDGKEVIVVCHSYGGVPTAMGVEGYNLKDRVAKGEKGGVKMVIYLTSFAIPAGASLSSGLGGEKPDWWNITGDLIIPTRPIEVFYADVPTPLAEQAVAAILPMSSRSISDASTFTPWTQGFTMGYIFAEDDQAIPLAVQQGMAAQFPEGSWTASLKSSHSPFLSMPERLGQVLEEAAGTL</sequence>
<evidence type="ECO:0000313" key="2">
    <source>
        <dbReference type="EMBL" id="PVH95968.1"/>
    </source>
</evidence>
<organism evidence="2 3">
    <name type="scientific">Periconia macrospinosa</name>
    <dbReference type="NCBI Taxonomy" id="97972"/>
    <lineage>
        <taxon>Eukaryota</taxon>
        <taxon>Fungi</taxon>
        <taxon>Dikarya</taxon>
        <taxon>Ascomycota</taxon>
        <taxon>Pezizomycotina</taxon>
        <taxon>Dothideomycetes</taxon>
        <taxon>Pleosporomycetidae</taxon>
        <taxon>Pleosporales</taxon>
        <taxon>Massarineae</taxon>
        <taxon>Periconiaceae</taxon>
        <taxon>Periconia</taxon>
    </lineage>
</organism>
<evidence type="ECO:0000313" key="3">
    <source>
        <dbReference type="Proteomes" id="UP000244855"/>
    </source>
</evidence>
<dbReference type="Pfam" id="PF12697">
    <property type="entry name" value="Abhydrolase_6"/>
    <property type="match status" value="1"/>
</dbReference>
<evidence type="ECO:0000259" key="1">
    <source>
        <dbReference type="Pfam" id="PF12697"/>
    </source>
</evidence>
<protein>
    <submittedName>
        <fullName evidence="2">Alpha/beta-hydrolase</fullName>
    </submittedName>
</protein>
<dbReference type="PANTHER" id="PTHR37017:SF13">
    <property type="entry name" value="AB HYDROLASE-1 DOMAIN-CONTAINING PROTEIN"/>
    <property type="match status" value="1"/>
</dbReference>
<dbReference type="SUPFAM" id="SSF53474">
    <property type="entry name" value="alpha/beta-Hydrolases"/>
    <property type="match status" value="1"/>
</dbReference>
<reference evidence="2 3" key="1">
    <citation type="journal article" date="2018" name="Sci. Rep.">
        <title>Comparative genomics provides insights into the lifestyle and reveals functional heterogeneity of dark septate endophytic fungi.</title>
        <authorList>
            <person name="Knapp D.G."/>
            <person name="Nemeth J.B."/>
            <person name="Barry K."/>
            <person name="Hainaut M."/>
            <person name="Henrissat B."/>
            <person name="Johnson J."/>
            <person name="Kuo A."/>
            <person name="Lim J.H.P."/>
            <person name="Lipzen A."/>
            <person name="Nolan M."/>
            <person name="Ohm R.A."/>
            <person name="Tamas L."/>
            <person name="Grigoriev I.V."/>
            <person name="Spatafora J.W."/>
            <person name="Nagy L.G."/>
            <person name="Kovacs G.M."/>
        </authorList>
    </citation>
    <scope>NUCLEOTIDE SEQUENCE [LARGE SCALE GENOMIC DNA]</scope>
    <source>
        <strain evidence="2 3">DSE2036</strain>
    </source>
</reference>
<gene>
    <name evidence="2" type="ORF">DM02DRAFT_645027</name>
</gene>
<keyword evidence="3" id="KW-1185">Reference proteome</keyword>
<dbReference type="InterPro" id="IPR029058">
    <property type="entry name" value="AB_hydrolase_fold"/>
</dbReference>
<dbReference type="AlphaFoldDB" id="A0A2V1DD51"/>
<dbReference type="STRING" id="97972.A0A2V1DD51"/>
<accession>A0A2V1DD51</accession>
<name>A0A2V1DD51_9PLEO</name>
<dbReference type="GO" id="GO:0016787">
    <property type="term" value="F:hydrolase activity"/>
    <property type="evidence" value="ECO:0007669"/>
    <property type="project" value="UniProtKB-KW"/>
</dbReference>